<gene>
    <name evidence="1" type="ORF">SAMN05216361_0126</name>
</gene>
<sequence>MSQQFHFIAGLPRSGSTLFSALLRQNPDFHADISSPVMSLVDGVIAQTSAGTEMAPLVTNQKRMTITKGLFSSYYDDVDKSFIFDTNRGWTSKLSLINALYPEAKVICLARNMAWVLDSMERQIRKSPLENTKLFGNTQQRATVYSRVEAMAAQSGLVGFAWHALRDGCFSDFADKLLIVDYDL</sequence>
<dbReference type="SUPFAM" id="SSF52540">
    <property type="entry name" value="P-loop containing nucleoside triphosphate hydrolases"/>
    <property type="match status" value="1"/>
</dbReference>
<proteinExistence type="predicted"/>
<dbReference type="GO" id="GO:0016740">
    <property type="term" value="F:transferase activity"/>
    <property type="evidence" value="ECO:0007669"/>
    <property type="project" value="UniProtKB-KW"/>
</dbReference>
<dbReference type="STRING" id="634436.SAMN05216361_0126"/>
<dbReference type="RefSeq" id="WP_139241668.1">
    <property type="nucleotide sequence ID" value="NZ_FQWD01000013.1"/>
</dbReference>
<keyword evidence="1" id="KW-0808">Transferase</keyword>
<dbReference type="AlphaFoldDB" id="A0A1M5SY84"/>
<accession>A0A1M5SY84</accession>
<reference evidence="2" key="1">
    <citation type="submission" date="2016-11" db="EMBL/GenBank/DDBJ databases">
        <authorList>
            <person name="Varghese N."/>
            <person name="Submissions S."/>
        </authorList>
    </citation>
    <scope>NUCLEOTIDE SEQUENCE [LARGE SCALE GENOMIC DNA]</scope>
    <source>
        <strain evidence="2">CGMCC 1.8995</strain>
    </source>
</reference>
<dbReference type="Proteomes" id="UP000184520">
    <property type="component" value="Unassembled WGS sequence"/>
</dbReference>
<keyword evidence="2" id="KW-1185">Reference proteome</keyword>
<evidence type="ECO:0000313" key="1">
    <source>
        <dbReference type="EMBL" id="SHH43435.1"/>
    </source>
</evidence>
<feature type="non-terminal residue" evidence="1">
    <location>
        <position position="184"/>
    </location>
</feature>
<dbReference type="InterPro" id="IPR027417">
    <property type="entry name" value="P-loop_NTPase"/>
</dbReference>
<dbReference type="Gene3D" id="3.40.50.300">
    <property type="entry name" value="P-loop containing nucleotide triphosphate hydrolases"/>
    <property type="match status" value="1"/>
</dbReference>
<dbReference type="OrthoDB" id="9766687at2"/>
<evidence type="ECO:0000313" key="2">
    <source>
        <dbReference type="Proteomes" id="UP000184520"/>
    </source>
</evidence>
<dbReference type="Pfam" id="PF13469">
    <property type="entry name" value="Sulfotransfer_3"/>
    <property type="match status" value="1"/>
</dbReference>
<protein>
    <submittedName>
        <fullName evidence="1">Sulfotransferase</fullName>
    </submittedName>
</protein>
<name>A0A1M5SY84_9ALTE</name>
<organism evidence="1 2">
    <name type="scientific">Marisediminitalea aggregata</name>
    <dbReference type="NCBI Taxonomy" id="634436"/>
    <lineage>
        <taxon>Bacteria</taxon>
        <taxon>Pseudomonadati</taxon>
        <taxon>Pseudomonadota</taxon>
        <taxon>Gammaproteobacteria</taxon>
        <taxon>Alteromonadales</taxon>
        <taxon>Alteromonadaceae</taxon>
        <taxon>Marisediminitalea</taxon>
    </lineage>
</organism>
<dbReference type="EMBL" id="FQWD01000013">
    <property type="protein sequence ID" value="SHH43435.1"/>
    <property type="molecule type" value="Genomic_DNA"/>
</dbReference>